<keyword evidence="4" id="KW-0808">Transferase</keyword>
<dbReference type="PROSITE" id="PS00595">
    <property type="entry name" value="AA_TRANSFER_CLASS_5"/>
    <property type="match status" value="1"/>
</dbReference>
<evidence type="ECO:0000259" key="11">
    <source>
        <dbReference type="Pfam" id="PF00266"/>
    </source>
</evidence>
<dbReference type="InterPro" id="IPR000192">
    <property type="entry name" value="Aminotrans_V_dom"/>
</dbReference>
<evidence type="ECO:0000256" key="6">
    <source>
        <dbReference type="ARBA" id="ARBA00022898"/>
    </source>
</evidence>
<dbReference type="RefSeq" id="WP_340235290.1">
    <property type="nucleotide sequence ID" value="NZ_JBBEWC010000004.1"/>
</dbReference>
<evidence type="ECO:0000256" key="7">
    <source>
        <dbReference type="ARBA" id="ARBA00023004"/>
    </source>
</evidence>
<feature type="domain" description="Aminotransferase class V" evidence="11">
    <location>
        <begin position="4"/>
        <end position="364"/>
    </location>
</feature>
<name>A0ABW5J484_9BACT</name>
<reference evidence="13" key="1">
    <citation type="journal article" date="2019" name="Int. J. Syst. Evol. Microbiol.">
        <title>The Global Catalogue of Microorganisms (GCM) 10K type strain sequencing project: providing services to taxonomists for standard genome sequencing and annotation.</title>
        <authorList>
            <consortium name="The Broad Institute Genomics Platform"/>
            <consortium name="The Broad Institute Genome Sequencing Center for Infectious Disease"/>
            <person name="Wu L."/>
            <person name="Ma J."/>
        </authorList>
    </citation>
    <scope>NUCLEOTIDE SEQUENCE [LARGE SCALE GENOMIC DNA]</scope>
    <source>
        <strain evidence="13">KCTC 52344</strain>
    </source>
</reference>
<keyword evidence="6" id="KW-0663">Pyridoxal phosphate</keyword>
<dbReference type="Gene3D" id="3.90.1150.10">
    <property type="entry name" value="Aspartate Aminotransferase, domain 1"/>
    <property type="match status" value="1"/>
</dbReference>
<comment type="catalytic activity">
    <reaction evidence="9">
        <text>(sulfur carrier)-H + L-cysteine = (sulfur carrier)-SH + L-alanine</text>
        <dbReference type="Rhea" id="RHEA:43892"/>
        <dbReference type="Rhea" id="RHEA-COMP:14737"/>
        <dbReference type="Rhea" id="RHEA-COMP:14739"/>
        <dbReference type="ChEBI" id="CHEBI:29917"/>
        <dbReference type="ChEBI" id="CHEBI:35235"/>
        <dbReference type="ChEBI" id="CHEBI:57972"/>
        <dbReference type="ChEBI" id="CHEBI:64428"/>
        <dbReference type="EC" id="2.8.1.7"/>
    </reaction>
</comment>
<comment type="similarity">
    <text evidence="2">Belongs to the class-V pyridoxal-phosphate-dependent aminotransferase family. NifS/IscS subfamily.</text>
</comment>
<evidence type="ECO:0000256" key="2">
    <source>
        <dbReference type="ARBA" id="ARBA00006490"/>
    </source>
</evidence>
<dbReference type="InterPro" id="IPR015424">
    <property type="entry name" value="PyrdxlP-dep_Trfase"/>
</dbReference>
<organism evidence="12 13">
    <name type="scientific">Emticicia soli</name>
    <dbReference type="NCBI Taxonomy" id="2027878"/>
    <lineage>
        <taxon>Bacteria</taxon>
        <taxon>Pseudomonadati</taxon>
        <taxon>Bacteroidota</taxon>
        <taxon>Cytophagia</taxon>
        <taxon>Cytophagales</taxon>
        <taxon>Leadbetterellaceae</taxon>
        <taxon>Emticicia</taxon>
    </lineage>
</organism>
<dbReference type="InterPro" id="IPR020578">
    <property type="entry name" value="Aminotrans_V_PyrdxlP_BS"/>
</dbReference>
<gene>
    <name evidence="12" type="ORF">ACFSR2_03235</name>
</gene>
<protein>
    <recommendedName>
        <fullName evidence="3">cysteine desulfurase</fullName>
        <ecNumber evidence="3">2.8.1.7</ecNumber>
    </recommendedName>
</protein>
<comment type="cofactor">
    <cofactor evidence="1 10">
        <name>pyridoxal 5'-phosphate</name>
        <dbReference type="ChEBI" id="CHEBI:597326"/>
    </cofactor>
</comment>
<keyword evidence="13" id="KW-1185">Reference proteome</keyword>
<dbReference type="PIRSF" id="PIRSF005572">
    <property type="entry name" value="NifS"/>
    <property type="match status" value="1"/>
</dbReference>
<evidence type="ECO:0000256" key="1">
    <source>
        <dbReference type="ARBA" id="ARBA00001933"/>
    </source>
</evidence>
<keyword evidence="8" id="KW-0411">Iron-sulfur</keyword>
<dbReference type="InterPro" id="IPR015422">
    <property type="entry name" value="PyrdxlP-dep_Trfase_small"/>
</dbReference>
<dbReference type="SUPFAM" id="SSF53383">
    <property type="entry name" value="PLP-dependent transferases"/>
    <property type="match status" value="1"/>
</dbReference>
<evidence type="ECO:0000256" key="9">
    <source>
        <dbReference type="ARBA" id="ARBA00050776"/>
    </source>
</evidence>
<sequence>MSLIYLDNNATTKIDSQVLEVMLPYLTDNFANASSTHSFGVGANEAVKVARQQIASLIGCEINEIVFTSGATESINLAIKGVAEIYQNKGKHIITVQTEHTAVLDVCKYLEKKGFEITYLPVKDDGLIDLNLLKAKLRPDTILISIMAVNNEIGVIQPIKEIAELAHNNSILFMTDATQAVGKIPIKVDDLGIDLMTFSAHKIYGPKGIGALFIRQRRPFRVKLETLIHGGGHEGGYRSGTLNVASIAGFGKACEIANKTMSITAKYVEDLRNNLEKELLKIEDSKINGNIEKRLYNVCNIRFKGCDADAMISSIDNIAFSNGSACTSISIEPSHVLIALGLTDIEAYSSIRLSLSKFNTIEEIPLVVEIIKNKVMELRAML</sequence>
<dbReference type="InterPro" id="IPR015421">
    <property type="entry name" value="PyrdxlP-dep_Trfase_major"/>
</dbReference>
<dbReference type="Gene3D" id="3.40.640.10">
    <property type="entry name" value="Type I PLP-dependent aspartate aminotransferase-like (Major domain)"/>
    <property type="match status" value="1"/>
</dbReference>
<dbReference type="InterPro" id="IPR016454">
    <property type="entry name" value="Cysteine_dSase"/>
</dbReference>
<comment type="caution">
    <text evidence="12">The sequence shown here is derived from an EMBL/GenBank/DDBJ whole genome shotgun (WGS) entry which is preliminary data.</text>
</comment>
<evidence type="ECO:0000256" key="8">
    <source>
        <dbReference type="ARBA" id="ARBA00023014"/>
    </source>
</evidence>
<keyword evidence="7" id="KW-0408">Iron</keyword>
<evidence type="ECO:0000256" key="5">
    <source>
        <dbReference type="ARBA" id="ARBA00022723"/>
    </source>
</evidence>
<dbReference type="EMBL" id="JBHULC010000004">
    <property type="protein sequence ID" value="MFD2519882.1"/>
    <property type="molecule type" value="Genomic_DNA"/>
</dbReference>
<evidence type="ECO:0000256" key="4">
    <source>
        <dbReference type="ARBA" id="ARBA00022679"/>
    </source>
</evidence>
<proteinExistence type="inferred from homology"/>
<evidence type="ECO:0000313" key="13">
    <source>
        <dbReference type="Proteomes" id="UP001597510"/>
    </source>
</evidence>
<dbReference type="EC" id="2.8.1.7" evidence="3"/>
<evidence type="ECO:0000256" key="3">
    <source>
        <dbReference type="ARBA" id="ARBA00012239"/>
    </source>
</evidence>
<keyword evidence="5" id="KW-0479">Metal-binding</keyword>
<evidence type="ECO:0000256" key="10">
    <source>
        <dbReference type="RuleBase" id="RU004504"/>
    </source>
</evidence>
<accession>A0ABW5J484</accession>
<dbReference type="Pfam" id="PF00266">
    <property type="entry name" value="Aminotran_5"/>
    <property type="match status" value="1"/>
</dbReference>
<dbReference type="PANTHER" id="PTHR11601:SF34">
    <property type="entry name" value="CYSTEINE DESULFURASE"/>
    <property type="match status" value="1"/>
</dbReference>
<dbReference type="Proteomes" id="UP001597510">
    <property type="component" value="Unassembled WGS sequence"/>
</dbReference>
<evidence type="ECO:0000313" key="12">
    <source>
        <dbReference type="EMBL" id="MFD2519882.1"/>
    </source>
</evidence>
<dbReference type="PANTHER" id="PTHR11601">
    <property type="entry name" value="CYSTEINE DESULFURYLASE FAMILY MEMBER"/>
    <property type="match status" value="1"/>
</dbReference>